<dbReference type="STRING" id="52247.A0A4T0X6S6"/>
<name>A0A4T0X6S6_9ASCO</name>
<organism evidence="2 3">
    <name type="scientific">Pichia inconspicua</name>
    <dbReference type="NCBI Taxonomy" id="52247"/>
    <lineage>
        <taxon>Eukaryota</taxon>
        <taxon>Fungi</taxon>
        <taxon>Dikarya</taxon>
        <taxon>Ascomycota</taxon>
        <taxon>Saccharomycotina</taxon>
        <taxon>Pichiomycetes</taxon>
        <taxon>Pichiales</taxon>
        <taxon>Pichiaceae</taxon>
        <taxon>Pichia</taxon>
    </lineage>
</organism>
<sequence>MKKDICIIVQEVTREIIMDAFHIDAAREVHQLTVNARRPPVKNANIKEKPQTSETLTSSNKNVEENAIEVNTVTTVGSRIKLGACSIPCSCCGQVIIPAPVSSFPIQDTPSIAVDSWFIFTQHKPILNANEIDNFENILNIPVPEMIFGNNKVEILNADKKFHVTFNALDALKQIDINPENLIKVSYANEWFKSRKQKHEGSEEVSLEVHKPFDWTYTSHYKGTMITDNDWVKNDEIEIPLDKLTSNNPIKFFDEMILYEDELADNGISILNIKIRVMSDCLLLLQRLFVRVDDVLVRIIDTRLYIDFDTDRIIRQQKIMQDSYKDVVRKAPSSDPKRYLRDINWCSQALQVCSISAEYIDL</sequence>
<dbReference type="OrthoDB" id="10253878at2759"/>
<accession>A0A4T0X6S6</accession>
<comment type="caution">
    <text evidence="2">The sequence shown here is derived from an EMBL/GenBank/DDBJ whole genome shotgun (WGS) entry which is preliminary data.</text>
</comment>
<gene>
    <name evidence="2" type="ORF">CANINC_000179</name>
</gene>
<evidence type="ECO:0000313" key="2">
    <source>
        <dbReference type="EMBL" id="TID31236.1"/>
    </source>
</evidence>
<dbReference type="PANTHER" id="PTHR21021:SF16">
    <property type="entry name" value="TIP41-LIKE PROTEIN"/>
    <property type="match status" value="1"/>
</dbReference>
<evidence type="ECO:0008006" key="4">
    <source>
        <dbReference type="Google" id="ProtNLM"/>
    </source>
</evidence>
<dbReference type="PANTHER" id="PTHR21021">
    <property type="entry name" value="GAF/PUTATIVE CYTOSKELETAL PROTEIN"/>
    <property type="match status" value="1"/>
</dbReference>
<dbReference type="EMBL" id="SELW01000039">
    <property type="protein sequence ID" value="TID31236.1"/>
    <property type="molecule type" value="Genomic_DNA"/>
</dbReference>
<dbReference type="InterPro" id="IPR051330">
    <property type="entry name" value="Phosphatase_reg/MetRdx"/>
</dbReference>
<reference evidence="2 3" key="1">
    <citation type="journal article" date="2019" name="Front. Genet.">
        <title>Whole-Genome Sequencing of the Opportunistic Yeast Pathogen Candida inconspicua Uncovers Its Hybrid Origin.</title>
        <authorList>
            <person name="Mixao V."/>
            <person name="Hansen A.P."/>
            <person name="Saus E."/>
            <person name="Boekhout T."/>
            <person name="Lass-Florl C."/>
            <person name="Gabaldon T."/>
        </authorList>
    </citation>
    <scope>NUCLEOTIDE SEQUENCE [LARGE SCALE GENOMIC DNA]</scope>
    <source>
        <strain evidence="2 3">CBS 180</strain>
    </source>
</reference>
<dbReference type="InterPro" id="IPR007303">
    <property type="entry name" value="TIP41-like"/>
</dbReference>
<dbReference type="GO" id="GO:0005829">
    <property type="term" value="C:cytosol"/>
    <property type="evidence" value="ECO:0007669"/>
    <property type="project" value="TreeGrafter"/>
</dbReference>
<dbReference type="GO" id="GO:0031929">
    <property type="term" value="P:TOR signaling"/>
    <property type="evidence" value="ECO:0007669"/>
    <property type="project" value="TreeGrafter"/>
</dbReference>
<dbReference type="Pfam" id="PF04176">
    <property type="entry name" value="TIP41"/>
    <property type="match status" value="1"/>
</dbReference>
<evidence type="ECO:0000313" key="3">
    <source>
        <dbReference type="Proteomes" id="UP000307173"/>
    </source>
</evidence>
<dbReference type="AlphaFoldDB" id="A0A4T0X6S6"/>
<comment type="similarity">
    <text evidence="1">Belongs to the TIP41 family.</text>
</comment>
<proteinExistence type="inferred from homology"/>
<evidence type="ECO:0000256" key="1">
    <source>
        <dbReference type="ARBA" id="ARBA00006658"/>
    </source>
</evidence>
<protein>
    <recommendedName>
        <fullName evidence="4">TIP41-like protein</fullName>
    </recommendedName>
</protein>
<dbReference type="Proteomes" id="UP000307173">
    <property type="component" value="Unassembled WGS sequence"/>
</dbReference>
<keyword evidence="3" id="KW-1185">Reference proteome</keyword>